<reference evidence="1 2" key="1">
    <citation type="submission" date="2016-05" db="EMBL/GenBank/DDBJ databases">
        <title>A degradative enzymes factory behind the ericoid mycorrhizal symbiosis.</title>
        <authorList>
            <consortium name="DOE Joint Genome Institute"/>
            <person name="Martino E."/>
            <person name="Morin E."/>
            <person name="Grelet G."/>
            <person name="Kuo A."/>
            <person name="Kohler A."/>
            <person name="Daghino S."/>
            <person name="Barry K."/>
            <person name="Choi C."/>
            <person name="Cichocki N."/>
            <person name="Clum A."/>
            <person name="Copeland A."/>
            <person name="Hainaut M."/>
            <person name="Haridas S."/>
            <person name="Labutti K."/>
            <person name="Lindquist E."/>
            <person name="Lipzen A."/>
            <person name="Khouja H.-R."/>
            <person name="Murat C."/>
            <person name="Ohm R."/>
            <person name="Olson A."/>
            <person name="Spatafora J."/>
            <person name="Veneault-Fourrey C."/>
            <person name="Henrissat B."/>
            <person name="Grigoriev I."/>
            <person name="Martin F."/>
            <person name="Perotto S."/>
        </authorList>
    </citation>
    <scope>NUCLEOTIDE SEQUENCE [LARGE SCALE GENOMIC DNA]</scope>
    <source>
        <strain evidence="1 2">UAMH 7357</strain>
    </source>
</reference>
<organism evidence="1 2">
    <name type="scientific">Hyaloscypha hepaticicola</name>
    <dbReference type="NCBI Taxonomy" id="2082293"/>
    <lineage>
        <taxon>Eukaryota</taxon>
        <taxon>Fungi</taxon>
        <taxon>Dikarya</taxon>
        <taxon>Ascomycota</taxon>
        <taxon>Pezizomycotina</taxon>
        <taxon>Leotiomycetes</taxon>
        <taxon>Helotiales</taxon>
        <taxon>Hyaloscyphaceae</taxon>
        <taxon>Hyaloscypha</taxon>
    </lineage>
</organism>
<keyword evidence="2" id="KW-1185">Reference proteome</keyword>
<protein>
    <submittedName>
        <fullName evidence="1">Uncharacterized protein</fullName>
    </submittedName>
</protein>
<evidence type="ECO:0000313" key="2">
    <source>
        <dbReference type="Proteomes" id="UP000235672"/>
    </source>
</evidence>
<accession>A0A2J6PSP5</accession>
<proteinExistence type="predicted"/>
<dbReference type="Proteomes" id="UP000235672">
    <property type="component" value="Unassembled WGS sequence"/>
</dbReference>
<name>A0A2J6PSP5_9HELO</name>
<evidence type="ECO:0000313" key="1">
    <source>
        <dbReference type="EMBL" id="PMD17050.1"/>
    </source>
</evidence>
<gene>
    <name evidence="1" type="ORF">NA56DRAFT_708268</name>
</gene>
<dbReference type="EMBL" id="KZ613502">
    <property type="protein sequence ID" value="PMD17050.1"/>
    <property type="molecule type" value="Genomic_DNA"/>
</dbReference>
<dbReference type="AlphaFoldDB" id="A0A2J6PSP5"/>
<sequence length="152" mass="17203">MKRPAASRVWNFCGPWTREAEERRRCSGAWRHLQRFEKMAGERVWRIVPPNITSKAKQAAEQVPCGYQTLNNQNSRMITILAQLRLFLLLLAIPLSSANQSCLVPPDVVLCQGPNAAFTTTKPATIPITSQFKRPLFRIHPSLIHIQFPSLG</sequence>